<gene>
    <name evidence="1" type="ORF">KI387_031043</name>
</gene>
<dbReference type="AlphaFoldDB" id="A0AA38CDK0"/>
<keyword evidence="2" id="KW-1185">Reference proteome</keyword>
<dbReference type="EMBL" id="JAHRHJ020000010">
    <property type="protein sequence ID" value="KAH9299361.1"/>
    <property type="molecule type" value="Genomic_DNA"/>
</dbReference>
<organism evidence="1 2">
    <name type="scientific">Taxus chinensis</name>
    <name type="common">Chinese yew</name>
    <name type="synonym">Taxus wallichiana var. chinensis</name>
    <dbReference type="NCBI Taxonomy" id="29808"/>
    <lineage>
        <taxon>Eukaryota</taxon>
        <taxon>Viridiplantae</taxon>
        <taxon>Streptophyta</taxon>
        <taxon>Embryophyta</taxon>
        <taxon>Tracheophyta</taxon>
        <taxon>Spermatophyta</taxon>
        <taxon>Pinopsida</taxon>
        <taxon>Pinidae</taxon>
        <taxon>Conifers II</taxon>
        <taxon>Cupressales</taxon>
        <taxon>Taxaceae</taxon>
        <taxon>Taxus</taxon>
    </lineage>
</organism>
<reference evidence="1 2" key="1">
    <citation type="journal article" date="2021" name="Nat. Plants">
        <title>The Taxus genome provides insights into paclitaxel biosynthesis.</title>
        <authorList>
            <person name="Xiong X."/>
            <person name="Gou J."/>
            <person name="Liao Q."/>
            <person name="Li Y."/>
            <person name="Zhou Q."/>
            <person name="Bi G."/>
            <person name="Li C."/>
            <person name="Du R."/>
            <person name="Wang X."/>
            <person name="Sun T."/>
            <person name="Guo L."/>
            <person name="Liang H."/>
            <person name="Lu P."/>
            <person name="Wu Y."/>
            <person name="Zhang Z."/>
            <person name="Ro D.K."/>
            <person name="Shang Y."/>
            <person name="Huang S."/>
            <person name="Yan J."/>
        </authorList>
    </citation>
    <scope>NUCLEOTIDE SEQUENCE [LARGE SCALE GENOMIC DNA]</scope>
    <source>
        <strain evidence="1">Ta-2019</strain>
    </source>
</reference>
<feature type="non-terminal residue" evidence="1">
    <location>
        <position position="1"/>
    </location>
</feature>
<dbReference type="Proteomes" id="UP000824469">
    <property type="component" value="Unassembled WGS sequence"/>
</dbReference>
<evidence type="ECO:0000313" key="1">
    <source>
        <dbReference type="EMBL" id="KAH9299361.1"/>
    </source>
</evidence>
<sequence>DPRQLQHMGFLGTSSTATLPQSMQSVIRSSYEMAVSGITLTDPRDRSAAKIHFNLMHQYPPQQQQSQAIQKNAYAEASPKVNALSFHAYDARMPERFSSILEGNANYELCFKMRTFKLLQFLQRRVCGRLFNSVAID</sequence>
<protein>
    <submittedName>
        <fullName evidence="1">Uncharacterized protein</fullName>
    </submittedName>
</protein>
<proteinExistence type="predicted"/>
<feature type="non-terminal residue" evidence="1">
    <location>
        <position position="137"/>
    </location>
</feature>
<comment type="caution">
    <text evidence="1">The sequence shown here is derived from an EMBL/GenBank/DDBJ whole genome shotgun (WGS) entry which is preliminary data.</text>
</comment>
<accession>A0AA38CDK0</accession>
<evidence type="ECO:0000313" key="2">
    <source>
        <dbReference type="Proteomes" id="UP000824469"/>
    </source>
</evidence>
<name>A0AA38CDK0_TAXCH</name>